<dbReference type="RefSeq" id="WP_279528835.1">
    <property type="nucleotide sequence ID" value="NZ_CP122312.1"/>
</dbReference>
<dbReference type="PANTHER" id="PTHR10151">
    <property type="entry name" value="ECTONUCLEOTIDE PYROPHOSPHATASE/PHOSPHODIESTERASE"/>
    <property type="match status" value="1"/>
</dbReference>
<comment type="caution">
    <text evidence="2">The sequence shown here is derived from an EMBL/GenBank/DDBJ whole genome shotgun (WGS) entry which is preliminary data.</text>
</comment>
<dbReference type="EMBL" id="JBHTAR010000011">
    <property type="protein sequence ID" value="MFC7198880.1"/>
    <property type="molecule type" value="Genomic_DNA"/>
</dbReference>
<dbReference type="SUPFAM" id="SSF53649">
    <property type="entry name" value="Alkaline phosphatase-like"/>
    <property type="match status" value="1"/>
</dbReference>
<dbReference type="PANTHER" id="PTHR10151:SF120">
    <property type="entry name" value="BIS(5'-ADENOSYL)-TRIPHOSPHATASE"/>
    <property type="match status" value="1"/>
</dbReference>
<sequence length="510" mass="55955">MTRLLTLGLDGAAWPTLERMMDDGLLPNLSAMVEEGATGTLTSVTPPVTCPAWRCSTSGKNPGKLGVYWWLGLDRESGEITAPDARSFDTADVWDYLADEGHRSAVVNVPMTYPPTPTDGLLVSGFGAPFEVSMDDPLTHPPEAESRIREEYDWQVGIDDVTAPGGSEAALDLIRSRLDLLLDLLESDEEYDYVHLTVFYLNVLQHYFGDGEETERAWQLVDDYLGRLPDDLTVLAYSDHGHSTVEQTFVVNRYLLDEGYLHLEERTGDGATAAAYRLLKRSPVSPETAAGVARRLLPDSVADRLVDSGYPVPTIELADRVDWERSDAVALSQGPVYLNRERLGDDYEAVRTDLRDELATLRVDGESPLRDVRPAEDVYAGDHLDEAPDLLLFPNDGWELYGGVTPSVVERQVTGWTSGNDPAGVYLLHGPDVEPVDAGERSLVDVAPTALRYMDCAVPRDVDGEAIAAPFTALPDPGERDPLPPAGDRLGDTGERDELEDRLEDLGYLA</sequence>
<dbReference type="Gene3D" id="3.40.720.10">
    <property type="entry name" value="Alkaline Phosphatase, subunit A"/>
    <property type="match status" value="1"/>
</dbReference>
<evidence type="ECO:0000313" key="2">
    <source>
        <dbReference type="EMBL" id="MFC7198880.1"/>
    </source>
</evidence>
<proteinExistence type="predicted"/>
<dbReference type="InterPro" id="IPR002591">
    <property type="entry name" value="Phosphodiest/P_Trfase"/>
</dbReference>
<protein>
    <submittedName>
        <fullName evidence="2">Alkaline phosphatase family protein</fullName>
    </submittedName>
</protein>
<reference evidence="2 3" key="1">
    <citation type="journal article" date="2019" name="Int. J. Syst. Evol. Microbiol.">
        <title>The Global Catalogue of Microorganisms (GCM) 10K type strain sequencing project: providing services to taxonomists for standard genome sequencing and annotation.</title>
        <authorList>
            <consortium name="The Broad Institute Genomics Platform"/>
            <consortium name="The Broad Institute Genome Sequencing Center for Infectious Disease"/>
            <person name="Wu L."/>
            <person name="Ma J."/>
        </authorList>
    </citation>
    <scope>NUCLEOTIDE SEQUENCE [LARGE SCALE GENOMIC DNA]</scope>
    <source>
        <strain evidence="2 3">XZGYJ-43</strain>
    </source>
</reference>
<accession>A0ABD5Z1I7</accession>
<organism evidence="2 3">
    <name type="scientific">Halospeciosus flavus</name>
    <dbReference type="NCBI Taxonomy" id="3032283"/>
    <lineage>
        <taxon>Archaea</taxon>
        <taxon>Methanobacteriati</taxon>
        <taxon>Methanobacteriota</taxon>
        <taxon>Stenosarchaea group</taxon>
        <taxon>Halobacteria</taxon>
        <taxon>Halobacteriales</taxon>
        <taxon>Halobacteriaceae</taxon>
        <taxon>Halospeciosus</taxon>
    </lineage>
</organism>
<feature type="region of interest" description="Disordered" evidence="1">
    <location>
        <begin position="471"/>
        <end position="510"/>
    </location>
</feature>
<evidence type="ECO:0000313" key="3">
    <source>
        <dbReference type="Proteomes" id="UP001596447"/>
    </source>
</evidence>
<dbReference type="Proteomes" id="UP001596447">
    <property type="component" value="Unassembled WGS sequence"/>
</dbReference>
<dbReference type="AlphaFoldDB" id="A0ABD5Z1I7"/>
<evidence type="ECO:0000256" key="1">
    <source>
        <dbReference type="SAM" id="MobiDB-lite"/>
    </source>
</evidence>
<dbReference type="Pfam" id="PF01663">
    <property type="entry name" value="Phosphodiest"/>
    <property type="match status" value="1"/>
</dbReference>
<dbReference type="GO" id="GO:0016787">
    <property type="term" value="F:hydrolase activity"/>
    <property type="evidence" value="ECO:0007669"/>
    <property type="project" value="UniProtKB-ARBA"/>
</dbReference>
<gene>
    <name evidence="2" type="ORF">ACFQJ9_05495</name>
</gene>
<name>A0ABD5Z1I7_9EURY</name>
<dbReference type="InterPro" id="IPR017850">
    <property type="entry name" value="Alkaline_phosphatase_core_sf"/>
</dbReference>
<keyword evidence="3" id="KW-1185">Reference proteome</keyword>